<dbReference type="EMBL" id="LAVV01009163">
    <property type="protein sequence ID" value="KNZ51098.1"/>
    <property type="molecule type" value="Genomic_DNA"/>
</dbReference>
<reference evidence="1 2" key="1">
    <citation type="submission" date="2015-08" db="EMBL/GenBank/DDBJ databases">
        <title>Next Generation Sequencing and Analysis of the Genome of Puccinia sorghi L Schw, the Causal Agent of Maize Common Rust.</title>
        <authorList>
            <person name="Rochi L."/>
            <person name="Burguener G."/>
            <person name="Darino M."/>
            <person name="Turjanski A."/>
            <person name="Kreff E."/>
            <person name="Dieguez M.J."/>
            <person name="Sacco F."/>
        </authorList>
    </citation>
    <scope>NUCLEOTIDE SEQUENCE [LARGE SCALE GENOMIC DNA]</scope>
    <source>
        <strain evidence="1 2">RO10H11247</strain>
    </source>
</reference>
<protein>
    <submittedName>
        <fullName evidence="1">Uncharacterized protein</fullName>
    </submittedName>
</protein>
<dbReference type="Proteomes" id="UP000037035">
    <property type="component" value="Unassembled WGS sequence"/>
</dbReference>
<proteinExistence type="predicted"/>
<organism evidence="1 2">
    <name type="scientific">Puccinia sorghi</name>
    <dbReference type="NCBI Taxonomy" id="27349"/>
    <lineage>
        <taxon>Eukaryota</taxon>
        <taxon>Fungi</taxon>
        <taxon>Dikarya</taxon>
        <taxon>Basidiomycota</taxon>
        <taxon>Pucciniomycotina</taxon>
        <taxon>Pucciniomycetes</taxon>
        <taxon>Pucciniales</taxon>
        <taxon>Pucciniaceae</taxon>
        <taxon>Puccinia</taxon>
    </lineage>
</organism>
<dbReference type="VEuPathDB" id="FungiDB:VP01_4095g1"/>
<accession>A0A0L6URC1</accession>
<comment type="caution">
    <text evidence="1">The sequence shown here is derived from an EMBL/GenBank/DDBJ whole genome shotgun (WGS) entry which is preliminary data.</text>
</comment>
<sequence length="232" mass="26367">MLKVPSSHDPDTLLGMDLEYDSKNVTLSQRNLIEKGIELDGILNCHPVNTPLSVGTQFKEATELEKAAFEKLKINYRTHTGILNYLACRTCPDIAPAVSILSSFNNAPGINHWRQFIHCWKHLAGTIDVKLTLWPDSKDTSKAIQHFTDATWADEIETRLSRSGSIFFWKSFLVSWNRLIDKINNFGSNSKTKHFDIKAKWLHDLKKNNEILVKLIPSEAVIAEALTKPRNQ</sequence>
<dbReference type="OrthoDB" id="1740642at2759"/>
<gene>
    <name evidence="1" type="ORF">VP01_4095g1</name>
</gene>
<dbReference type="AlphaFoldDB" id="A0A0L6URC1"/>
<name>A0A0L6URC1_9BASI</name>
<evidence type="ECO:0000313" key="2">
    <source>
        <dbReference type="Proteomes" id="UP000037035"/>
    </source>
</evidence>
<dbReference type="PANTHER" id="PTHR11439">
    <property type="entry name" value="GAG-POL-RELATED RETROTRANSPOSON"/>
    <property type="match status" value="1"/>
</dbReference>
<evidence type="ECO:0000313" key="1">
    <source>
        <dbReference type="EMBL" id="KNZ51098.1"/>
    </source>
</evidence>
<dbReference type="PANTHER" id="PTHR11439:SF467">
    <property type="entry name" value="INTEGRASE CATALYTIC DOMAIN-CONTAINING PROTEIN"/>
    <property type="match status" value="1"/>
</dbReference>
<keyword evidence="2" id="KW-1185">Reference proteome</keyword>